<reference evidence="3" key="1">
    <citation type="submission" date="2019-08" db="EMBL/GenBank/DDBJ databases">
        <title>Limnoglobus roseus gen. nov., sp. nov., a novel freshwater planctomycete with a giant genome from the family Gemmataceae.</title>
        <authorList>
            <person name="Kulichevskaya I.S."/>
            <person name="Naumoff D.G."/>
            <person name="Miroshnikov K."/>
            <person name="Ivanova A."/>
            <person name="Philippov D.A."/>
            <person name="Hakobyan A."/>
            <person name="Rijpstra I.C."/>
            <person name="Sinninghe Damste J.S."/>
            <person name="Liesack W."/>
            <person name="Dedysh S.N."/>
        </authorList>
    </citation>
    <scope>NUCLEOTIDE SEQUENCE [LARGE SCALE GENOMIC DNA]</scope>
    <source>
        <strain evidence="3">PX52</strain>
    </source>
</reference>
<dbReference type="Pfam" id="PF05016">
    <property type="entry name" value="ParE_toxin"/>
    <property type="match status" value="1"/>
</dbReference>
<sequence>MRLPIVFRPLAQAEYDISARFYEGQQVGLGVAFTMEVEAVLDTLSAKPDRFPVVRRDIREAPVDQFPFCIYYRVRLNRVIVLAVFHQSRDPVEWQSRN</sequence>
<dbReference type="Proteomes" id="UP000324974">
    <property type="component" value="Chromosome"/>
</dbReference>
<dbReference type="OrthoDB" id="9809155at2"/>
<organism evidence="2 3">
    <name type="scientific">Limnoglobus roseus</name>
    <dbReference type="NCBI Taxonomy" id="2598579"/>
    <lineage>
        <taxon>Bacteria</taxon>
        <taxon>Pseudomonadati</taxon>
        <taxon>Planctomycetota</taxon>
        <taxon>Planctomycetia</taxon>
        <taxon>Gemmatales</taxon>
        <taxon>Gemmataceae</taxon>
        <taxon>Limnoglobus</taxon>
    </lineage>
</organism>
<accession>A0A5C1A3M9</accession>
<dbReference type="InterPro" id="IPR007712">
    <property type="entry name" value="RelE/ParE_toxin"/>
</dbReference>
<keyword evidence="1" id="KW-1277">Toxin-antitoxin system</keyword>
<dbReference type="KEGG" id="lrs:PX52LOC_00043"/>
<name>A0A5C1A3M9_9BACT</name>
<evidence type="ECO:0000313" key="2">
    <source>
        <dbReference type="EMBL" id="QEL13190.1"/>
    </source>
</evidence>
<dbReference type="InterPro" id="IPR035093">
    <property type="entry name" value="RelE/ParE_toxin_dom_sf"/>
</dbReference>
<keyword evidence="3" id="KW-1185">Reference proteome</keyword>
<dbReference type="RefSeq" id="WP_149108178.1">
    <property type="nucleotide sequence ID" value="NZ_CP042425.1"/>
</dbReference>
<dbReference type="AlphaFoldDB" id="A0A5C1A3M9"/>
<evidence type="ECO:0000313" key="3">
    <source>
        <dbReference type="Proteomes" id="UP000324974"/>
    </source>
</evidence>
<evidence type="ECO:0000256" key="1">
    <source>
        <dbReference type="ARBA" id="ARBA00022649"/>
    </source>
</evidence>
<protein>
    <submittedName>
        <fullName evidence="2">Type II toxin-antitoxin system RelE/ParE family toxin</fullName>
    </submittedName>
</protein>
<proteinExistence type="predicted"/>
<gene>
    <name evidence="2" type="ORF">PX52LOC_00043</name>
</gene>
<dbReference type="EMBL" id="CP042425">
    <property type="protein sequence ID" value="QEL13190.1"/>
    <property type="molecule type" value="Genomic_DNA"/>
</dbReference>
<dbReference type="Gene3D" id="3.30.2310.20">
    <property type="entry name" value="RelE-like"/>
    <property type="match status" value="1"/>
</dbReference>